<feature type="transmembrane region" description="Helical" evidence="1">
    <location>
        <begin position="261"/>
        <end position="280"/>
    </location>
</feature>
<keyword evidence="1" id="KW-0472">Membrane</keyword>
<feature type="transmembrane region" description="Helical" evidence="1">
    <location>
        <begin position="212"/>
        <end position="232"/>
    </location>
</feature>
<keyword evidence="1" id="KW-0812">Transmembrane</keyword>
<feature type="transmembrane region" description="Helical" evidence="1">
    <location>
        <begin position="68"/>
        <end position="101"/>
    </location>
</feature>
<gene>
    <name evidence="2" type="ORF">TW81_05005</name>
</gene>
<protein>
    <submittedName>
        <fullName evidence="2">Uncharacterized protein</fullName>
    </submittedName>
</protein>
<dbReference type="EMBL" id="JXXV01000011">
    <property type="protein sequence ID" value="KJY84159.1"/>
    <property type="molecule type" value="Genomic_DNA"/>
</dbReference>
<evidence type="ECO:0000256" key="1">
    <source>
        <dbReference type="SAM" id="Phobius"/>
    </source>
</evidence>
<dbReference type="Proteomes" id="UP000033673">
    <property type="component" value="Unassembled WGS sequence"/>
</dbReference>
<evidence type="ECO:0000313" key="3">
    <source>
        <dbReference type="Proteomes" id="UP000033673"/>
    </source>
</evidence>
<keyword evidence="1" id="KW-1133">Transmembrane helix</keyword>
<feature type="transmembrane region" description="Helical" evidence="1">
    <location>
        <begin position="183"/>
        <end position="200"/>
    </location>
</feature>
<sequence length="281" mass="32176">MIILSAPLLFSSVFYYRKNDGVDVRHRMHSLALSLIFPGAIYYLGVFAEEQFSLIVSLLCFMYWKRKLLILFLIAIVLLLDFGSGLVVASFFSMALFYTFVNKRLGFGNACLIMLIQVVCCYAIGFSILEYTKSISFLANKSEAILLALESKVLIDKYPLVLRPIITFMSFVFYTPAFLKVPVVYVIVGIACLFSLFKTYMKRGSISGNDFLESLLLSVISISFIVSFVFLFPSYANAKYYIFLLPFVICPLLYIYDNYLLLLFFVTLNIFVFLHVIYFSI</sequence>
<feature type="transmembrane region" description="Helical" evidence="1">
    <location>
        <begin position="238"/>
        <end position="256"/>
    </location>
</feature>
<comment type="caution">
    <text evidence="2">The sequence shown here is derived from an EMBL/GenBank/DDBJ whole genome shotgun (WGS) entry which is preliminary data.</text>
</comment>
<reference evidence="2 3" key="1">
    <citation type="journal article" date="2015" name="BMC Genomics">
        <title>Genome mining reveals unlocked bioactive potential of marine Gram-negative bacteria.</title>
        <authorList>
            <person name="Machado H."/>
            <person name="Sonnenschein E.C."/>
            <person name="Melchiorsen J."/>
            <person name="Gram L."/>
        </authorList>
    </citation>
    <scope>NUCLEOTIDE SEQUENCE [LARGE SCALE GENOMIC DNA]</scope>
    <source>
        <strain evidence="2 3">S2757</strain>
    </source>
</reference>
<dbReference type="STRING" id="579748.TW81_05005"/>
<keyword evidence="3" id="KW-1185">Reference proteome</keyword>
<dbReference type="AlphaFoldDB" id="A0A0F4NMS4"/>
<evidence type="ECO:0000313" key="2">
    <source>
        <dbReference type="EMBL" id="KJY84159.1"/>
    </source>
</evidence>
<proteinExistence type="predicted"/>
<organism evidence="2 3">
    <name type="scientific">Vibrio galatheae</name>
    <dbReference type="NCBI Taxonomy" id="579748"/>
    <lineage>
        <taxon>Bacteria</taxon>
        <taxon>Pseudomonadati</taxon>
        <taxon>Pseudomonadota</taxon>
        <taxon>Gammaproteobacteria</taxon>
        <taxon>Vibrionales</taxon>
        <taxon>Vibrionaceae</taxon>
        <taxon>Vibrio</taxon>
    </lineage>
</organism>
<dbReference type="PATRIC" id="fig|579748.3.peg.1023"/>
<feature type="transmembrane region" description="Helical" evidence="1">
    <location>
        <begin position="107"/>
        <end position="129"/>
    </location>
</feature>
<accession>A0A0F4NMS4</accession>
<name>A0A0F4NMS4_9VIBR</name>